<dbReference type="STRING" id="1611254.A0A2G5UET1"/>
<dbReference type="SUPFAM" id="SSF56436">
    <property type="entry name" value="C-type lectin-like"/>
    <property type="match status" value="1"/>
</dbReference>
<organism evidence="4 5">
    <name type="scientific">Caenorhabditis nigoni</name>
    <dbReference type="NCBI Taxonomy" id="1611254"/>
    <lineage>
        <taxon>Eukaryota</taxon>
        <taxon>Metazoa</taxon>
        <taxon>Ecdysozoa</taxon>
        <taxon>Nematoda</taxon>
        <taxon>Chromadorea</taxon>
        <taxon>Rhabditida</taxon>
        <taxon>Rhabditina</taxon>
        <taxon>Rhabditomorpha</taxon>
        <taxon>Rhabditoidea</taxon>
        <taxon>Rhabditidae</taxon>
        <taxon>Peloderinae</taxon>
        <taxon>Caenorhabditis</taxon>
    </lineage>
</organism>
<dbReference type="SMART" id="SM00034">
    <property type="entry name" value="CLECT"/>
    <property type="match status" value="1"/>
</dbReference>
<feature type="region of interest" description="Disordered" evidence="1">
    <location>
        <begin position="46"/>
        <end position="97"/>
    </location>
</feature>
<feature type="compositionally biased region" description="Basic residues" evidence="1">
    <location>
        <begin position="66"/>
        <end position="75"/>
    </location>
</feature>
<sequence>MFLSRKFFAQHGINACNTTCFSCSAMRLFVIFCVLFVTVHSIVFDEDSSSGSHESSYYSGGGGGNHGHHDHHGGRPPRPPRPPVTERPETKCEPGWTRVNRQSGGWCVKVFAGMTNQPQAESFCAQHGARLSAVESHEERETIAELGRVVMTTTSAWKFGTLRTGIKRDTLHSPFYVTDGNAKDLNAVRWSGGEPNQGSYGGGGNNCGMMWIWVPGGKQVQQRRHGEFFSMVCHMSWNDRFRGYVCGKPAV</sequence>
<gene>
    <name evidence="4" type="primary">Cnig_chr_III.g10158</name>
    <name evidence="4" type="ORF">B9Z55_010158</name>
</gene>
<dbReference type="PANTHER" id="PTHR47517:SF2">
    <property type="entry name" value="C-TYPE LECTIN DOMAIN-CONTAINING PROTEIN"/>
    <property type="match status" value="1"/>
</dbReference>
<accession>A0A2G5UET1</accession>
<dbReference type="PANTHER" id="PTHR47517">
    <property type="entry name" value="C-TYPE LECTIN-RELATED"/>
    <property type="match status" value="1"/>
</dbReference>
<dbReference type="Proteomes" id="UP000230233">
    <property type="component" value="Chromosome III"/>
</dbReference>
<dbReference type="Gene3D" id="3.10.100.10">
    <property type="entry name" value="Mannose-Binding Protein A, subunit A"/>
    <property type="match status" value="1"/>
</dbReference>
<reference evidence="5" key="1">
    <citation type="submission" date="2017-10" db="EMBL/GenBank/DDBJ databases">
        <title>Rapid genome shrinkage in a self-fertile nematode reveals novel sperm competition proteins.</title>
        <authorList>
            <person name="Yin D."/>
            <person name="Schwarz E.M."/>
            <person name="Thomas C.G."/>
            <person name="Felde R.L."/>
            <person name="Korf I.F."/>
            <person name="Cutter A.D."/>
            <person name="Schartner C.M."/>
            <person name="Ralston E.J."/>
            <person name="Meyer B.J."/>
            <person name="Haag E.S."/>
        </authorList>
    </citation>
    <scope>NUCLEOTIDE SEQUENCE [LARGE SCALE GENOMIC DNA]</scope>
    <source>
        <strain evidence="5">JU1422</strain>
    </source>
</reference>
<feature type="compositionally biased region" description="Low complexity" evidence="1">
    <location>
        <begin position="49"/>
        <end position="58"/>
    </location>
</feature>
<keyword evidence="2" id="KW-1133">Transmembrane helix</keyword>
<dbReference type="PROSITE" id="PS50041">
    <property type="entry name" value="C_TYPE_LECTIN_2"/>
    <property type="match status" value="1"/>
</dbReference>
<dbReference type="InterPro" id="IPR016187">
    <property type="entry name" value="CTDL_fold"/>
</dbReference>
<protein>
    <recommendedName>
        <fullName evidence="3">C-type lectin domain-containing protein</fullName>
    </recommendedName>
</protein>
<evidence type="ECO:0000313" key="5">
    <source>
        <dbReference type="Proteomes" id="UP000230233"/>
    </source>
</evidence>
<name>A0A2G5UET1_9PELO</name>
<evidence type="ECO:0000313" key="4">
    <source>
        <dbReference type="EMBL" id="PIC38009.1"/>
    </source>
</evidence>
<proteinExistence type="predicted"/>
<evidence type="ECO:0000256" key="1">
    <source>
        <dbReference type="SAM" id="MobiDB-lite"/>
    </source>
</evidence>
<keyword evidence="5" id="KW-1185">Reference proteome</keyword>
<keyword evidence="2" id="KW-0472">Membrane</keyword>
<dbReference type="InterPro" id="IPR016186">
    <property type="entry name" value="C-type_lectin-like/link_sf"/>
</dbReference>
<comment type="caution">
    <text evidence="4">The sequence shown here is derived from an EMBL/GenBank/DDBJ whole genome shotgun (WGS) entry which is preliminary data.</text>
</comment>
<dbReference type="InterPro" id="IPR001304">
    <property type="entry name" value="C-type_lectin-like"/>
</dbReference>
<feature type="domain" description="C-type lectin" evidence="3">
    <location>
        <begin position="103"/>
        <end position="213"/>
    </location>
</feature>
<keyword evidence="2" id="KW-0812">Transmembrane</keyword>
<evidence type="ECO:0000256" key="2">
    <source>
        <dbReference type="SAM" id="Phobius"/>
    </source>
</evidence>
<feature type="transmembrane region" description="Helical" evidence="2">
    <location>
        <begin position="21"/>
        <end position="43"/>
    </location>
</feature>
<dbReference type="EMBL" id="PDUG01000003">
    <property type="protein sequence ID" value="PIC38009.1"/>
    <property type="molecule type" value="Genomic_DNA"/>
</dbReference>
<dbReference type="OrthoDB" id="5831166at2759"/>
<evidence type="ECO:0000259" key="3">
    <source>
        <dbReference type="PROSITE" id="PS50041"/>
    </source>
</evidence>
<dbReference type="AlphaFoldDB" id="A0A2G5UET1"/>
<dbReference type="CDD" id="cd00037">
    <property type="entry name" value="CLECT"/>
    <property type="match status" value="1"/>
</dbReference>